<dbReference type="InterPro" id="IPR036663">
    <property type="entry name" value="Fumarylacetoacetase_C_sf"/>
</dbReference>
<evidence type="ECO:0000313" key="6">
    <source>
        <dbReference type="Proteomes" id="UP001597451"/>
    </source>
</evidence>
<evidence type="ECO:0000256" key="1">
    <source>
        <dbReference type="ARBA" id="ARBA00010211"/>
    </source>
</evidence>
<dbReference type="Pfam" id="PF10370">
    <property type="entry name" value="Rv2993c-like_N"/>
    <property type="match status" value="1"/>
</dbReference>
<dbReference type="SUPFAM" id="SSF56529">
    <property type="entry name" value="FAH"/>
    <property type="match status" value="1"/>
</dbReference>
<evidence type="ECO:0000256" key="2">
    <source>
        <dbReference type="ARBA" id="ARBA00022723"/>
    </source>
</evidence>
<dbReference type="GO" id="GO:0016787">
    <property type="term" value="F:hydrolase activity"/>
    <property type="evidence" value="ECO:0007669"/>
    <property type="project" value="UniProtKB-KW"/>
</dbReference>
<comment type="caution">
    <text evidence="5">The sequence shown here is derived from an EMBL/GenBank/DDBJ whole genome shotgun (WGS) entry which is preliminary data.</text>
</comment>
<feature type="domain" description="Rv2993c-like N-terminal" evidence="4">
    <location>
        <begin position="1"/>
        <end position="50"/>
    </location>
</feature>
<dbReference type="RefSeq" id="WP_379561265.1">
    <property type="nucleotide sequence ID" value="NZ_JBHUMX010000014.1"/>
</dbReference>
<accession>A0ABW5PZH2</accession>
<dbReference type="PANTHER" id="PTHR42796">
    <property type="entry name" value="FUMARYLACETOACETATE HYDROLASE DOMAIN-CONTAINING PROTEIN 2A-RELATED"/>
    <property type="match status" value="1"/>
</dbReference>
<gene>
    <name evidence="5" type="ORF">ACFSUN_07065</name>
</gene>
<feature type="domain" description="Fumarylacetoacetase-like C-terminal" evidence="3">
    <location>
        <begin position="56"/>
        <end position="250"/>
    </location>
</feature>
<dbReference type="InterPro" id="IPR051121">
    <property type="entry name" value="FAH"/>
</dbReference>
<dbReference type="InterPro" id="IPR011234">
    <property type="entry name" value="Fumarylacetoacetase-like_C"/>
</dbReference>
<keyword evidence="6" id="KW-1185">Reference proteome</keyword>
<dbReference type="EC" id="3.7.-.-" evidence="5"/>
<keyword evidence="2" id="KW-0479">Metal-binding</keyword>
<sequence>MKFVRYSLDNQVFQGVLEKDLITQISGDLFTIWNKTNVIYQLNEVKLLAPVLPKQIIGIGANYVAIEGERPIEPVQHPVFFFKPVSSVIGPTDNIVIPKQVEQVKFEAELAVVIGKEIKNLQAGDDVAPYIFGYTVANDVTAPDLFHSDGHWTIGKAFDTCTPLGPVIETDLDWRNVRIVASVDGVRKQDSPTEFMIVSIPEMIIYLSQVMTLNPGDVLLTGSPVGAEMVGPGSAVDCSIKKVGTLHNKVIS</sequence>
<protein>
    <submittedName>
        <fullName evidence="5">Fumarylacetoacetate hydrolase family protein</fullName>
        <ecNumber evidence="5">3.7.-.-</ecNumber>
    </submittedName>
</protein>
<name>A0ABW5PZH2_9BACI</name>
<dbReference type="PANTHER" id="PTHR42796:SF4">
    <property type="entry name" value="FUMARYLACETOACETATE HYDROLASE DOMAIN-CONTAINING PROTEIN 2A"/>
    <property type="match status" value="1"/>
</dbReference>
<dbReference type="InterPro" id="IPR018833">
    <property type="entry name" value="Rv2993c-like_N"/>
</dbReference>
<dbReference type="Gene3D" id="3.90.850.10">
    <property type="entry name" value="Fumarylacetoacetase-like, C-terminal domain"/>
    <property type="match status" value="1"/>
</dbReference>
<organism evidence="5 6">
    <name type="scientific">Oceanobacillus kapialis</name>
    <dbReference type="NCBI Taxonomy" id="481353"/>
    <lineage>
        <taxon>Bacteria</taxon>
        <taxon>Bacillati</taxon>
        <taxon>Bacillota</taxon>
        <taxon>Bacilli</taxon>
        <taxon>Bacillales</taxon>
        <taxon>Bacillaceae</taxon>
        <taxon>Oceanobacillus</taxon>
    </lineage>
</organism>
<dbReference type="Pfam" id="PF01557">
    <property type="entry name" value="FAA_hydrolase"/>
    <property type="match status" value="1"/>
</dbReference>
<keyword evidence="5" id="KW-0378">Hydrolase</keyword>
<dbReference type="Proteomes" id="UP001597451">
    <property type="component" value="Unassembled WGS sequence"/>
</dbReference>
<comment type="similarity">
    <text evidence="1">Belongs to the FAH family.</text>
</comment>
<evidence type="ECO:0000259" key="3">
    <source>
        <dbReference type="Pfam" id="PF01557"/>
    </source>
</evidence>
<evidence type="ECO:0000313" key="5">
    <source>
        <dbReference type="EMBL" id="MFD2628545.1"/>
    </source>
</evidence>
<evidence type="ECO:0000259" key="4">
    <source>
        <dbReference type="Pfam" id="PF10370"/>
    </source>
</evidence>
<proteinExistence type="inferred from homology"/>
<dbReference type="EMBL" id="JBHUMX010000014">
    <property type="protein sequence ID" value="MFD2628545.1"/>
    <property type="molecule type" value="Genomic_DNA"/>
</dbReference>
<reference evidence="6" key="1">
    <citation type="journal article" date="2019" name="Int. J. Syst. Evol. Microbiol.">
        <title>The Global Catalogue of Microorganisms (GCM) 10K type strain sequencing project: providing services to taxonomists for standard genome sequencing and annotation.</title>
        <authorList>
            <consortium name="The Broad Institute Genomics Platform"/>
            <consortium name="The Broad Institute Genome Sequencing Center for Infectious Disease"/>
            <person name="Wu L."/>
            <person name="Ma J."/>
        </authorList>
    </citation>
    <scope>NUCLEOTIDE SEQUENCE [LARGE SCALE GENOMIC DNA]</scope>
    <source>
        <strain evidence="6">TISTR 1858</strain>
    </source>
</reference>